<keyword evidence="1" id="KW-0812">Transmembrane</keyword>
<dbReference type="Proteomes" id="UP000032578">
    <property type="component" value="Unassembled WGS sequence"/>
</dbReference>
<accession>A0A0D7WBY7</accession>
<organism evidence="2 3">
    <name type="scientific">Neotamlana sedimentorum</name>
    <dbReference type="NCBI Taxonomy" id="1435349"/>
    <lineage>
        <taxon>Bacteria</taxon>
        <taxon>Pseudomonadati</taxon>
        <taxon>Bacteroidota</taxon>
        <taxon>Flavobacteriia</taxon>
        <taxon>Flavobacteriales</taxon>
        <taxon>Flavobacteriaceae</taxon>
        <taxon>Neotamlana</taxon>
    </lineage>
</organism>
<evidence type="ECO:0000313" key="2">
    <source>
        <dbReference type="EMBL" id="KJD36203.1"/>
    </source>
</evidence>
<evidence type="ECO:0000313" key="3">
    <source>
        <dbReference type="Proteomes" id="UP000032578"/>
    </source>
</evidence>
<dbReference type="PATRIC" id="fig|1435349.4.peg.2219"/>
<proteinExistence type="predicted"/>
<dbReference type="EMBL" id="JTDW01000004">
    <property type="protein sequence ID" value="KJD36203.1"/>
    <property type="molecule type" value="Genomic_DNA"/>
</dbReference>
<comment type="caution">
    <text evidence="2">The sequence shown here is derived from an EMBL/GenBank/DDBJ whole genome shotgun (WGS) entry which is preliminary data.</text>
</comment>
<feature type="transmembrane region" description="Helical" evidence="1">
    <location>
        <begin position="45"/>
        <end position="65"/>
    </location>
</feature>
<protein>
    <submittedName>
        <fullName evidence="2">Uncharacterized protein</fullName>
    </submittedName>
</protein>
<keyword evidence="1" id="KW-0472">Membrane</keyword>
<reference evidence="2 3" key="1">
    <citation type="submission" date="2014-11" db="EMBL/GenBank/DDBJ databases">
        <title>Tamlana sedimentorum sp. nov., isolated from shallow sand sediments of the Sea of Japan.</title>
        <authorList>
            <person name="Romanenko L.A."/>
        </authorList>
    </citation>
    <scope>NUCLEOTIDE SEQUENCE [LARGE SCALE GENOMIC DNA]</scope>
    <source>
        <strain evidence="2 3">JCM 19808</strain>
    </source>
</reference>
<sequence length="549" mass="63363">MFDKKFKIEVIFLFLKSKDILNKIVPQKTKTYLYKMRLNVKKTSIVLVILISVIVVCTVILNVFISNKLKATLAELPNHIIVNYDAISSNIWLRKFSVKHPVIVVKGQTTDKTLLKTEAEAFNLEGFSIWKYLLEEKIDIKTIDLSNSVSEMFYNFNLQEDSYQKEATTGLKNDFVIHNVIFNEANILTKNIENDSIIFSISKLNSTVKELKFNKGVFVYDSFTVGGNNLFLAVNKFENLNISEFNISNKTMAFINVDLFTKYSKSQLSSILEQERDHVKVNFKEIRLQALDLNFNNGFSLSSKSSEINLPNIEIFRNKLLPDDFKTKPLYSKLLRDLNFKLNIDELKINDGQISYFEKVNNDNKKPGTIRFNNLNAEINNLGNVNTQTPVNITVDALFMEDSNCHIDWNFEVADTTDAFVFKADLKNLNASKINQFIEPNLKVKLKGELQQTYFSVYGNNNISNTDLKIKYDDFEVSVLKENGKEKRKLLSTLVNWFVLNNTNYNDDNFRYGKAENIMRHKNKSVFNYVWINVKQGLLSAMTGSEKRD</sequence>
<dbReference type="STRING" id="1435349.PW52_06275"/>
<evidence type="ECO:0000256" key="1">
    <source>
        <dbReference type="SAM" id="Phobius"/>
    </source>
</evidence>
<keyword evidence="1" id="KW-1133">Transmembrane helix</keyword>
<keyword evidence="3" id="KW-1185">Reference proteome</keyword>
<gene>
    <name evidence="2" type="ORF">PW52_06275</name>
</gene>
<dbReference type="AlphaFoldDB" id="A0A0D7WBY7"/>
<name>A0A0D7WBY7_9FLAO</name>